<dbReference type="Pfam" id="PF14644">
    <property type="entry name" value="DUF4456"/>
    <property type="match status" value="1"/>
</dbReference>
<sequence>EDLPETFELCAEVLRQKLLSYQSQANEHYSSFLREFQNQLKLFEKELPGISQLALESLLKEHEQKLSDSTAQIQLLFNKQLEDWENAK</sequence>
<gene>
    <name evidence="2" type="primary">Ccdc180_0</name>
    <name evidence="2" type="ORF">GALDEA_R00392</name>
</gene>
<evidence type="ECO:0000313" key="3">
    <source>
        <dbReference type="Proteomes" id="UP000566440"/>
    </source>
</evidence>
<evidence type="ECO:0000259" key="1">
    <source>
        <dbReference type="Pfam" id="PF14644"/>
    </source>
</evidence>
<proteinExistence type="predicted"/>
<reference evidence="2 3" key="1">
    <citation type="submission" date="2019-09" db="EMBL/GenBank/DDBJ databases">
        <title>Bird 10,000 Genomes (B10K) Project - Family phase.</title>
        <authorList>
            <person name="Zhang G."/>
        </authorList>
    </citation>
    <scope>NUCLEOTIDE SEQUENCE [LARGE SCALE GENOMIC DNA]</scope>
    <source>
        <strain evidence="2">B10K-DU-001-62</strain>
        <tissue evidence="2">Muscle</tissue>
    </source>
</reference>
<evidence type="ECO:0000313" key="2">
    <source>
        <dbReference type="EMBL" id="NXI47437.1"/>
    </source>
</evidence>
<accession>A0A7K9TG22</accession>
<feature type="non-terminal residue" evidence="2">
    <location>
        <position position="1"/>
    </location>
</feature>
<dbReference type="EMBL" id="VWZX01010566">
    <property type="protein sequence ID" value="NXI47437.1"/>
    <property type="molecule type" value="Genomic_DNA"/>
</dbReference>
<comment type="caution">
    <text evidence="2">The sequence shown here is derived from an EMBL/GenBank/DDBJ whole genome shotgun (WGS) entry which is preliminary data.</text>
</comment>
<organism evidence="2 3">
    <name type="scientific">Galbula dea</name>
    <dbReference type="NCBI Taxonomy" id="1109041"/>
    <lineage>
        <taxon>Eukaryota</taxon>
        <taxon>Metazoa</taxon>
        <taxon>Chordata</taxon>
        <taxon>Craniata</taxon>
        <taxon>Vertebrata</taxon>
        <taxon>Euteleostomi</taxon>
        <taxon>Archelosauria</taxon>
        <taxon>Archosauria</taxon>
        <taxon>Dinosauria</taxon>
        <taxon>Saurischia</taxon>
        <taxon>Theropoda</taxon>
        <taxon>Coelurosauria</taxon>
        <taxon>Aves</taxon>
        <taxon>Neognathae</taxon>
        <taxon>Neoaves</taxon>
        <taxon>Telluraves</taxon>
        <taxon>Coraciimorphae</taxon>
        <taxon>Piciformes</taxon>
        <taxon>Galbulidae</taxon>
        <taxon>Galbula</taxon>
    </lineage>
</organism>
<dbReference type="InterPro" id="IPR027914">
    <property type="entry name" value="DUF4456"/>
</dbReference>
<feature type="non-terminal residue" evidence="2">
    <location>
        <position position="88"/>
    </location>
</feature>
<protein>
    <submittedName>
        <fullName evidence="2">CC180 protein</fullName>
    </submittedName>
</protein>
<dbReference type="AlphaFoldDB" id="A0A7K9TG22"/>
<dbReference type="Proteomes" id="UP000566440">
    <property type="component" value="Unassembled WGS sequence"/>
</dbReference>
<keyword evidence="3" id="KW-1185">Reference proteome</keyword>
<dbReference type="OrthoDB" id="431588at2759"/>
<name>A0A7K9TG22_9PICI</name>
<feature type="domain" description="DUF4456" evidence="1">
    <location>
        <begin position="2"/>
        <end position="88"/>
    </location>
</feature>